<organism evidence="2 3">
    <name type="scientific">Geoglobus ahangari</name>
    <dbReference type="NCBI Taxonomy" id="113653"/>
    <lineage>
        <taxon>Archaea</taxon>
        <taxon>Methanobacteriati</taxon>
        <taxon>Methanobacteriota</taxon>
        <taxon>Archaeoglobi</taxon>
        <taxon>Archaeoglobales</taxon>
        <taxon>Archaeoglobaceae</taxon>
        <taxon>Geoglobus</taxon>
    </lineage>
</organism>
<name>A0A0F7IGZ7_9EURY</name>
<proteinExistence type="predicted"/>
<dbReference type="HOGENOM" id="CLU_2662168_0_0_2"/>
<dbReference type="InParanoid" id="A0A0F7IGZ7"/>
<dbReference type="STRING" id="113653.GAH_00491"/>
<protein>
    <submittedName>
        <fullName evidence="2">Uncharacterized protein</fullName>
    </submittedName>
</protein>
<accession>A0A0F7IGZ7</accession>
<keyword evidence="1" id="KW-1133">Transmembrane helix</keyword>
<evidence type="ECO:0000313" key="3">
    <source>
        <dbReference type="Proteomes" id="UP000034723"/>
    </source>
</evidence>
<dbReference type="Proteomes" id="UP000034723">
    <property type="component" value="Chromosome"/>
</dbReference>
<gene>
    <name evidence="2" type="ORF">GAH_00491</name>
</gene>
<dbReference type="AlphaFoldDB" id="A0A0F7IGZ7"/>
<evidence type="ECO:0000256" key="1">
    <source>
        <dbReference type="SAM" id="Phobius"/>
    </source>
</evidence>
<feature type="transmembrane region" description="Helical" evidence="1">
    <location>
        <begin position="53"/>
        <end position="72"/>
    </location>
</feature>
<evidence type="ECO:0000313" key="2">
    <source>
        <dbReference type="EMBL" id="AKG92160.1"/>
    </source>
</evidence>
<keyword evidence="1" id="KW-0472">Membrane</keyword>
<sequence>MERERVADILMEDDELEVVRELTPEVERAGKRGEKSRSVHTAVVFEVGPDLKIRVIDLAIVVVTILLAYLIIKNI</sequence>
<keyword evidence="1" id="KW-0812">Transmembrane</keyword>
<dbReference type="EMBL" id="CP011267">
    <property type="protein sequence ID" value="AKG92160.1"/>
    <property type="molecule type" value="Genomic_DNA"/>
</dbReference>
<keyword evidence="3" id="KW-1185">Reference proteome</keyword>
<dbReference type="KEGG" id="gah:GAH_00491"/>
<reference evidence="2 3" key="1">
    <citation type="submission" date="2015-04" db="EMBL/GenBank/DDBJ databases">
        <title>The complete genome sequence of the hyperthermophilic, obligate iron-reducing archaeon Geoglobus ahangari strain 234T.</title>
        <authorList>
            <person name="Manzella M.P."/>
            <person name="Holmes D.E."/>
            <person name="Rocheleau J.M."/>
            <person name="Chung A."/>
            <person name="Reguera G."/>
            <person name="Kashefi K."/>
        </authorList>
    </citation>
    <scope>NUCLEOTIDE SEQUENCE [LARGE SCALE GENOMIC DNA]</scope>
    <source>
        <strain evidence="2 3">234</strain>
    </source>
</reference>